<proteinExistence type="predicted"/>
<dbReference type="Gene3D" id="2.60.40.10">
    <property type="entry name" value="Immunoglobulins"/>
    <property type="match status" value="3"/>
</dbReference>
<dbReference type="Proteomes" id="UP000199116">
    <property type="component" value="Unassembled WGS sequence"/>
</dbReference>
<feature type="domain" description="HYR" evidence="2">
    <location>
        <begin position="718"/>
        <end position="801"/>
    </location>
</feature>
<evidence type="ECO:0000313" key="4">
    <source>
        <dbReference type="Proteomes" id="UP000199116"/>
    </source>
</evidence>
<dbReference type="AlphaFoldDB" id="A0A1I2P7M5"/>
<gene>
    <name evidence="3" type="ORF">SAMN04488033_12658</name>
</gene>
<reference evidence="4" key="1">
    <citation type="submission" date="2016-10" db="EMBL/GenBank/DDBJ databases">
        <authorList>
            <person name="Varghese N."/>
            <person name="Submissions S."/>
        </authorList>
    </citation>
    <scope>NUCLEOTIDE SEQUENCE [LARGE SCALE GENOMIC DNA]</scope>
    <source>
        <strain evidence="4">DSM 23515</strain>
    </source>
</reference>
<protein>
    <submittedName>
        <fullName evidence="3">Gliding motility-associated C-terminal domain-containing protein</fullName>
    </submittedName>
</protein>
<accession>A0A1I2P7M5</accession>
<name>A0A1I2P7M5_9FLAO</name>
<dbReference type="EMBL" id="FOOH01000026">
    <property type="protein sequence ID" value="SFG09977.1"/>
    <property type="molecule type" value="Genomic_DNA"/>
</dbReference>
<dbReference type="Pfam" id="PF13585">
    <property type="entry name" value="CHU_C"/>
    <property type="match status" value="1"/>
</dbReference>
<dbReference type="InterPro" id="IPR013783">
    <property type="entry name" value="Ig-like_fold"/>
</dbReference>
<keyword evidence="4" id="KW-1185">Reference proteome</keyword>
<dbReference type="PROSITE" id="PS50825">
    <property type="entry name" value="HYR"/>
    <property type="match status" value="5"/>
</dbReference>
<organism evidence="3 4">
    <name type="scientific">Salegentibacter agarivorans</name>
    <dbReference type="NCBI Taxonomy" id="345907"/>
    <lineage>
        <taxon>Bacteria</taxon>
        <taxon>Pseudomonadati</taxon>
        <taxon>Bacteroidota</taxon>
        <taxon>Flavobacteriia</taxon>
        <taxon>Flavobacteriales</taxon>
        <taxon>Flavobacteriaceae</taxon>
        <taxon>Salegentibacter</taxon>
    </lineage>
</organism>
<feature type="domain" description="HYR" evidence="2">
    <location>
        <begin position="221"/>
        <end position="304"/>
    </location>
</feature>
<feature type="domain" description="HYR" evidence="2">
    <location>
        <begin position="638"/>
        <end position="717"/>
    </location>
</feature>
<evidence type="ECO:0000259" key="2">
    <source>
        <dbReference type="PROSITE" id="PS50825"/>
    </source>
</evidence>
<feature type="non-terminal residue" evidence="3">
    <location>
        <position position="1"/>
    </location>
</feature>
<feature type="domain" description="HYR" evidence="2">
    <location>
        <begin position="554"/>
        <end position="637"/>
    </location>
</feature>
<dbReference type="NCBIfam" id="TIGR04131">
    <property type="entry name" value="Bac_Flav_CTERM"/>
    <property type="match status" value="1"/>
</dbReference>
<dbReference type="InterPro" id="IPR026341">
    <property type="entry name" value="T9SS_type_B"/>
</dbReference>
<evidence type="ECO:0000313" key="3">
    <source>
        <dbReference type="EMBL" id="SFG09977.1"/>
    </source>
</evidence>
<dbReference type="PANTHER" id="PTHR24273:SF32">
    <property type="entry name" value="HYALIN"/>
    <property type="match status" value="1"/>
</dbReference>
<sequence length="1071" mass="114088">ISVTTDDGINYTLLDENENELSNSIENAEFSGLAAGTYFVKAKNGGCETISEVLVIEENEGIPAQPEAIVSQQPTCEDITGAISVTTVQGITYSLLDENQNAVNNTIENGEFSNLVAGTYFVQSSNGDCEAISEAIIIEENAGSPESPVITSVTNTTCGESNGIIEFELTESLSYILKDSEENEYSYENGIISNLTSGTYYLVAQNNDCESTVEIIVEADLDEEAPVIISCPTDLTSVNADEGMCSASNLELGDLVAEDNCDSELSITNDAPEVFEPGETIVTWTVSDKSGNITTCTQTIIVIDNQAPIIAEVETINTTTDADTCGAMISINAPQATDNCSVGNVNGTRDDNQALDAEYPMGTTTITWTATDVNGNEAVPVIQIVNVEDNQAPIIAEVETINTTTDPDTCGAMITINAPEATDNCSVRNVIGTRDDNQDLEAEYPVGTTTITWTATDENGNEAEPVIQIVTVIDDQAPSIECPDNMIFSTETNVDFATVNFDNPLAIDNCEVIVEQTGGPISGSQFPIGTTTVTFTATDSSGNTSKCSFDITIEDTEDPSLECPLDISKDIDAGSCAAVVEFETPEGFDNSGDVTVEQTAGLSSGEVFPVGTTTITFTASDSAGNTTSCSFNVTVIDDEAPVIEEKNDITVNTDPDLCGAIVEYDIPSASDDCGIESIALTKGLAPGSEFPIGQTTVTYTATDINGNSANSSFTVTVIDNESPTISCPEDITLNVEFGTGSVVVNYEAIIASDNCSGTNIELIEGFAPGEEFPVGLTTVTYKVTDAAGNSANCSFTVIVEEDLQETPPAPDAPQVEVIQPDCVTPTGVILINIENGLTYSIDEENYYAVDEFTALEPGTYSVTAKDEFDQISEATVVTLEDPVASEIQTSTISLCTEDITFDLFELLQGDYDTSGTWVDPENTGALNQGTIDPALLQVGTYTFNYQLNNGTCNSTTEVTVSINDDCVVLPCSLEDIQSSISKAVTPNNDNHNDYFSIDFASECGFTYDVKIFNRWGSKVYEAVNYQNNWDGYSTNSITSSNQLPSGTYFYILEIRNSGFAPIQGYIYLGTK</sequence>
<dbReference type="RefSeq" id="WP_143083674.1">
    <property type="nucleotide sequence ID" value="NZ_FOOH01000026.1"/>
</dbReference>
<dbReference type="InterPro" id="IPR003410">
    <property type="entry name" value="HYR_dom"/>
</dbReference>
<feature type="domain" description="HYR" evidence="2">
    <location>
        <begin position="473"/>
        <end position="553"/>
    </location>
</feature>
<evidence type="ECO:0000256" key="1">
    <source>
        <dbReference type="ARBA" id="ARBA00022737"/>
    </source>
</evidence>
<dbReference type="Pfam" id="PF02494">
    <property type="entry name" value="HYR"/>
    <property type="match status" value="5"/>
</dbReference>
<keyword evidence="1" id="KW-0677">Repeat</keyword>
<dbReference type="PANTHER" id="PTHR24273">
    <property type="entry name" value="FI04643P-RELATED"/>
    <property type="match status" value="1"/>
</dbReference>